<reference evidence="2 3" key="1">
    <citation type="submission" date="2019-02" db="EMBL/GenBank/DDBJ databases">
        <title>Deep-cultivation of Planctomycetes and their phenomic and genomic characterization uncovers novel biology.</title>
        <authorList>
            <person name="Wiegand S."/>
            <person name="Jogler M."/>
            <person name="Boedeker C."/>
            <person name="Pinto D."/>
            <person name="Vollmers J."/>
            <person name="Rivas-Marin E."/>
            <person name="Kohn T."/>
            <person name="Peeters S.H."/>
            <person name="Heuer A."/>
            <person name="Rast P."/>
            <person name="Oberbeckmann S."/>
            <person name="Bunk B."/>
            <person name="Jeske O."/>
            <person name="Meyerdierks A."/>
            <person name="Storesund J.E."/>
            <person name="Kallscheuer N."/>
            <person name="Luecker S."/>
            <person name="Lage O.M."/>
            <person name="Pohl T."/>
            <person name="Merkel B.J."/>
            <person name="Hornburger P."/>
            <person name="Mueller R.-W."/>
            <person name="Bruemmer F."/>
            <person name="Labrenz M."/>
            <person name="Spormann A.M."/>
            <person name="Op den Camp H."/>
            <person name="Overmann J."/>
            <person name="Amann R."/>
            <person name="Jetten M.S.M."/>
            <person name="Mascher T."/>
            <person name="Medema M.H."/>
            <person name="Devos D.P."/>
            <person name="Kaster A.-K."/>
            <person name="Ovreas L."/>
            <person name="Rohde M."/>
            <person name="Galperin M.Y."/>
            <person name="Jogler C."/>
        </authorList>
    </citation>
    <scope>NUCLEOTIDE SEQUENCE [LARGE SCALE GENOMIC DNA]</scope>
    <source>
        <strain evidence="2 3">Spa11</strain>
    </source>
</reference>
<evidence type="ECO:0000256" key="1">
    <source>
        <dbReference type="SAM" id="Phobius"/>
    </source>
</evidence>
<dbReference type="RefSeq" id="WP_145116849.1">
    <property type="nucleotide sequence ID" value="NZ_CP036349.1"/>
</dbReference>
<evidence type="ECO:0000313" key="3">
    <source>
        <dbReference type="Proteomes" id="UP000316426"/>
    </source>
</evidence>
<sequence length="102" mass="11157">MFLSLPSLIENLPMFAQAMDPSTQESVFSRLLDIPPPFNMVVLIVAFGCGASVIKGVVKQVRIFADNEADRRLKREMIESGLAVDEAERIAAMPIKHASPTA</sequence>
<protein>
    <submittedName>
        <fullName evidence="2">Uncharacterized protein</fullName>
    </submittedName>
</protein>
<dbReference type="EMBL" id="CP036349">
    <property type="protein sequence ID" value="QDV76414.1"/>
    <property type="molecule type" value="Genomic_DNA"/>
</dbReference>
<name>A0A518KF44_9BACT</name>
<evidence type="ECO:0000313" key="2">
    <source>
        <dbReference type="EMBL" id="QDV76414.1"/>
    </source>
</evidence>
<keyword evidence="1" id="KW-0812">Transmembrane</keyword>
<organism evidence="2 3">
    <name type="scientific">Botrimarina mediterranea</name>
    <dbReference type="NCBI Taxonomy" id="2528022"/>
    <lineage>
        <taxon>Bacteria</taxon>
        <taxon>Pseudomonadati</taxon>
        <taxon>Planctomycetota</taxon>
        <taxon>Planctomycetia</taxon>
        <taxon>Pirellulales</taxon>
        <taxon>Lacipirellulaceae</taxon>
        <taxon>Botrimarina</taxon>
    </lineage>
</organism>
<proteinExistence type="predicted"/>
<keyword evidence="3" id="KW-1185">Reference proteome</keyword>
<dbReference type="Proteomes" id="UP000316426">
    <property type="component" value="Chromosome"/>
</dbReference>
<keyword evidence="1" id="KW-1133">Transmembrane helix</keyword>
<dbReference type="KEGG" id="bmei:Spa11_46440"/>
<feature type="transmembrane region" description="Helical" evidence="1">
    <location>
        <begin position="34"/>
        <end position="54"/>
    </location>
</feature>
<dbReference type="AlphaFoldDB" id="A0A518KF44"/>
<gene>
    <name evidence="2" type="ORF">Spa11_46440</name>
</gene>
<accession>A0A518KF44</accession>
<keyword evidence="1" id="KW-0472">Membrane</keyword>